<sequence>MKRFAARILGPGALAFPTWAYVVFFFVIPVALVLWYSFGYKPDEFTTVSMEQLSFDRYSEALTSSSLATFLATLRISILGTIICLLISIPFAYWLAVKVRPERRGLLLALVMVPFWTNFLVRTLGWQIMLSNEGFVSKTLQAIGLSDGGLDILYTRTAVQIGVVYNYLPLMILPLFVAMDAAGRHLREASYDLGAGPWKTFFTVTLPLAMPGVVSGCLLVFIPLNGDYVTATVLGGASGSMAGQLIANQFNTAQNWALGAAMAVILMLATLIVVALGGLLLWALRSLMERLNSVRITPPEPAVSEGSRA</sequence>
<dbReference type="InterPro" id="IPR000515">
    <property type="entry name" value="MetI-like"/>
</dbReference>
<dbReference type="SUPFAM" id="SSF161098">
    <property type="entry name" value="MetI-like"/>
    <property type="match status" value="1"/>
</dbReference>
<accession>A0A2N6PGP3</accession>
<dbReference type="Pfam" id="PF00528">
    <property type="entry name" value="BPD_transp_1"/>
    <property type="match status" value="1"/>
</dbReference>
<dbReference type="OrthoDB" id="9808619at2"/>
<dbReference type="RefSeq" id="WP_102162171.1">
    <property type="nucleotide sequence ID" value="NZ_JALXRF010000004.1"/>
</dbReference>
<feature type="transmembrane region" description="Helical" evidence="8">
    <location>
        <begin position="67"/>
        <end position="94"/>
    </location>
</feature>
<dbReference type="EMBL" id="PNFZ01000004">
    <property type="protein sequence ID" value="PMB97823.1"/>
    <property type="molecule type" value="Genomic_DNA"/>
</dbReference>
<feature type="transmembrane region" description="Helical" evidence="8">
    <location>
        <begin position="200"/>
        <end position="222"/>
    </location>
</feature>
<feature type="transmembrane region" description="Helical" evidence="8">
    <location>
        <begin position="106"/>
        <end position="129"/>
    </location>
</feature>
<dbReference type="PROSITE" id="PS50928">
    <property type="entry name" value="ABC_TM1"/>
    <property type="match status" value="1"/>
</dbReference>
<dbReference type="GO" id="GO:0055085">
    <property type="term" value="P:transmembrane transport"/>
    <property type="evidence" value="ECO:0007669"/>
    <property type="project" value="InterPro"/>
</dbReference>
<evidence type="ECO:0000256" key="7">
    <source>
        <dbReference type="ARBA" id="ARBA00023136"/>
    </source>
</evidence>
<dbReference type="PANTHER" id="PTHR42929">
    <property type="entry name" value="INNER MEMBRANE ABC TRANSPORTER PERMEASE PROTEIN YDCU-RELATED-RELATED"/>
    <property type="match status" value="1"/>
</dbReference>
<keyword evidence="6 8" id="KW-1133">Transmembrane helix</keyword>
<evidence type="ECO:0000313" key="10">
    <source>
        <dbReference type="EMBL" id="PMB97823.1"/>
    </source>
</evidence>
<proteinExistence type="inferred from homology"/>
<evidence type="ECO:0000256" key="2">
    <source>
        <dbReference type="ARBA" id="ARBA00007069"/>
    </source>
</evidence>
<keyword evidence="11" id="KW-1185">Reference proteome</keyword>
<gene>
    <name evidence="10" type="ORF">CJ198_08280</name>
</gene>
<comment type="caution">
    <text evidence="10">The sequence shown here is derived from an EMBL/GenBank/DDBJ whole genome shotgun (WGS) entry which is preliminary data.</text>
</comment>
<dbReference type="GO" id="GO:0005886">
    <property type="term" value="C:plasma membrane"/>
    <property type="evidence" value="ECO:0007669"/>
    <property type="project" value="UniProtKB-SubCell"/>
</dbReference>
<dbReference type="AlphaFoldDB" id="A0A2N6PGP3"/>
<dbReference type="Proteomes" id="UP000235703">
    <property type="component" value="Unassembled WGS sequence"/>
</dbReference>
<comment type="similarity">
    <text evidence="2">Belongs to the binding-protein-dependent transport system permease family. CysTW subfamily.</text>
</comment>
<reference evidence="10 11" key="1">
    <citation type="submission" date="2017-09" db="EMBL/GenBank/DDBJ databases">
        <title>Bacterial strain isolated from the female urinary microbiota.</title>
        <authorList>
            <person name="Thomas-White K."/>
            <person name="Kumar N."/>
            <person name="Forster S."/>
            <person name="Putonti C."/>
            <person name="Lawley T."/>
            <person name="Wolfe A.J."/>
        </authorList>
    </citation>
    <scope>NUCLEOTIDE SEQUENCE [LARGE SCALE GENOMIC DNA]</scope>
    <source>
        <strain evidence="10 11">UMB0680</strain>
    </source>
</reference>
<name>A0A2N6PGP3_9MICO</name>
<evidence type="ECO:0000313" key="11">
    <source>
        <dbReference type="Proteomes" id="UP000235703"/>
    </source>
</evidence>
<keyword evidence="5 8" id="KW-0812">Transmembrane</keyword>
<evidence type="ECO:0000256" key="8">
    <source>
        <dbReference type="RuleBase" id="RU363032"/>
    </source>
</evidence>
<feature type="transmembrane region" description="Helical" evidence="8">
    <location>
        <begin position="259"/>
        <end position="284"/>
    </location>
</feature>
<feature type="domain" description="ABC transmembrane type-1" evidence="9">
    <location>
        <begin position="70"/>
        <end position="277"/>
    </location>
</feature>
<feature type="transmembrane region" description="Helical" evidence="8">
    <location>
        <begin position="158"/>
        <end position="179"/>
    </location>
</feature>
<comment type="subcellular location">
    <subcellularLocation>
        <location evidence="1 8">Cell membrane</location>
        <topology evidence="1 8">Multi-pass membrane protein</topology>
    </subcellularLocation>
</comment>
<dbReference type="PANTHER" id="PTHR42929:SF5">
    <property type="entry name" value="ABC TRANSPORTER PERMEASE PROTEIN"/>
    <property type="match status" value="1"/>
</dbReference>
<dbReference type="Gene3D" id="1.10.3720.10">
    <property type="entry name" value="MetI-like"/>
    <property type="match status" value="1"/>
</dbReference>
<keyword evidence="7 8" id="KW-0472">Membrane</keyword>
<feature type="transmembrane region" description="Helical" evidence="8">
    <location>
        <begin position="12"/>
        <end position="38"/>
    </location>
</feature>
<evidence type="ECO:0000256" key="3">
    <source>
        <dbReference type="ARBA" id="ARBA00022448"/>
    </source>
</evidence>
<evidence type="ECO:0000256" key="1">
    <source>
        <dbReference type="ARBA" id="ARBA00004651"/>
    </source>
</evidence>
<evidence type="ECO:0000256" key="6">
    <source>
        <dbReference type="ARBA" id="ARBA00022989"/>
    </source>
</evidence>
<evidence type="ECO:0000256" key="5">
    <source>
        <dbReference type="ARBA" id="ARBA00022692"/>
    </source>
</evidence>
<keyword evidence="3 8" id="KW-0813">Transport</keyword>
<evidence type="ECO:0000259" key="9">
    <source>
        <dbReference type="PROSITE" id="PS50928"/>
    </source>
</evidence>
<organism evidence="10 11">
    <name type="scientific">Brevibacterium luteolum</name>
    <dbReference type="NCBI Taxonomy" id="199591"/>
    <lineage>
        <taxon>Bacteria</taxon>
        <taxon>Bacillati</taxon>
        <taxon>Actinomycetota</taxon>
        <taxon>Actinomycetes</taxon>
        <taxon>Micrococcales</taxon>
        <taxon>Brevibacteriaceae</taxon>
        <taxon>Brevibacterium</taxon>
    </lineage>
</organism>
<keyword evidence="4" id="KW-1003">Cell membrane</keyword>
<evidence type="ECO:0000256" key="4">
    <source>
        <dbReference type="ARBA" id="ARBA00022475"/>
    </source>
</evidence>
<dbReference type="InterPro" id="IPR035906">
    <property type="entry name" value="MetI-like_sf"/>
</dbReference>
<dbReference type="CDD" id="cd06261">
    <property type="entry name" value="TM_PBP2"/>
    <property type="match status" value="1"/>
</dbReference>
<protein>
    <submittedName>
        <fullName evidence="10">ABC transporter permease</fullName>
    </submittedName>
</protein>